<evidence type="ECO:0000313" key="4">
    <source>
        <dbReference type="RefSeq" id="XP_022728647.1"/>
    </source>
</evidence>
<feature type="region of interest" description="Disordered" evidence="1">
    <location>
        <begin position="1"/>
        <end position="26"/>
    </location>
</feature>
<feature type="domain" description="F-box" evidence="2">
    <location>
        <begin position="28"/>
        <end position="74"/>
    </location>
</feature>
<dbReference type="KEGG" id="dzi:111284192"/>
<dbReference type="PROSITE" id="PS50181">
    <property type="entry name" value="FBOX"/>
    <property type="match status" value="1"/>
</dbReference>
<protein>
    <submittedName>
        <fullName evidence="4">F-box protein PP2-B12</fullName>
    </submittedName>
</protein>
<dbReference type="CDD" id="cd22162">
    <property type="entry name" value="F-box_AtSKIP3-like"/>
    <property type="match status" value="1"/>
</dbReference>
<name>A0A6P5XL97_DURZI</name>
<dbReference type="RefSeq" id="XP_022728647.1">
    <property type="nucleotide sequence ID" value="XM_022872912.1"/>
</dbReference>
<dbReference type="PANTHER" id="PTHR32278:SF111">
    <property type="entry name" value="F-BOX PROTEIN PP2-B12-RELATED"/>
    <property type="match status" value="1"/>
</dbReference>
<dbReference type="Gene3D" id="1.20.1280.50">
    <property type="match status" value="1"/>
</dbReference>
<accession>A0A6P5XL97</accession>
<dbReference type="InterPro" id="IPR001810">
    <property type="entry name" value="F-box_dom"/>
</dbReference>
<dbReference type="PANTHER" id="PTHR32278">
    <property type="entry name" value="F-BOX DOMAIN-CONTAINING PROTEIN"/>
    <property type="match status" value="1"/>
</dbReference>
<dbReference type="AlphaFoldDB" id="A0A6P5XL97"/>
<dbReference type="GeneID" id="111284192"/>
<dbReference type="SUPFAM" id="SSF81383">
    <property type="entry name" value="F-box domain"/>
    <property type="match status" value="1"/>
</dbReference>
<evidence type="ECO:0000256" key="1">
    <source>
        <dbReference type="SAM" id="MobiDB-lite"/>
    </source>
</evidence>
<dbReference type="InterPro" id="IPR025886">
    <property type="entry name" value="PP2-like"/>
</dbReference>
<reference evidence="4" key="1">
    <citation type="submission" date="2025-08" db="UniProtKB">
        <authorList>
            <consortium name="RefSeq"/>
        </authorList>
    </citation>
    <scope>IDENTIFICATION</scope>
    <source>
        <tissue evidence="4">Fruit stalk</tissue>
    </source>
</reference>
<organism evidence="3 4">
    <name type="scientific">Durio zibethinus</name>
    <name type="common">Durian</name>
    <dbReference type="NCBI Taxonomy" id="66656"/>
    <lineage>
        <taxon>Eukaryota</taxon>
        <taxon>Viridiplantae</taxon>
        <taxon>Streptophyta</taxon>
        <taxon>Embryophyta</taxon>
        <taxon>Tracheophyta</taxon>
        <taxon>Spermatophyta</taxon>
        <taxon>Magnoliopsida</taxon>
        <taxon>eudicotyledons</taxon>
        <taxon>Gunneridae</taxon>
        <taxon>Pentapetalae</taxon>
        <taxon>rosids</taxon>
        <taxon>malvids</taxon>
        <taxon>Malvales</taxon>
        <taxon>Malvaceae</taxon>
        <taxon>Helicteroideae</taxon>
        <taxon>Durio</taxon>
    </lineage>
</organism>
<dbReference type="Pfam" id="PF00646">
    <property type="entry name" value="F-box"/>
    <property type="match status" value="1"/>
</dbReference>
<evidence type="ECO:0000313" key="3">
    <source>
        <dbReference type="Proteomes" id="UP000515121"/>
    </source>
</evidence>
<feature type="compositionally biased region" description="Acidic residues" evidence="1">
    <location>
        <begin position="16"/>
        <end position="26"/>
    </location>
</feature>
<dbReference type="OrthoDB" id="1918565at2759"/>
<keyword evidence="3" id="KW-1185">Reference proteome</keyword>
<dbReference type="InterPro" id="IPR036047">
    <property type="entry name" value="F-box-like_dom_sf"/>
</dbReference>
<sequence length="322" mass="36583">MGSCNTKIDQRKENTGEEEIGFDNDEQGVSLNELPEVCIANILSATTPADASRFACLSSTFRSAADSDSVWKSFLPSDYLTILSESRALQADSSSLTFSSKKHLFFYLSHNPILIDQGRKSFSLDKWSGKKSYMIASRDLLITWGGTPAHWNWISHPESRFKEVAKLNYVWWLEIRGKISTSKLSLDTNYAAYLVFKMGIGAFGFEYHPAKVELTLGVDEICRKYVLLDPMIQRHRRWYKLKLIYLSVMSSLERPKERTDGWLEIELGAFYNRYGVDELKMSIMEVKAGVEKGGLVVQGIEIRPKVDKCSLNGTKYIFVSAF</sequence>
<proteinExistence type="predicted"/>
<dbReference type="Proteomes" id="UP000515121">
    <property type="component" value="Unplaced"/>
</dbReference>
<dbReference type="Pfam" id="PF14299">
    <property type="entry name" value="PP2"/>
    <property type="match status" value="1"/>
</dbReference>
<gene>
    <name evidence="4" type="primary">LOC111284192</name>
</gene>
<evidence type="ECO:0000259" key="2">
    <source>
        <dbReference type="PROSITE" id="PS50181"/>
    </source>
</evidence>